<dbReference type="GO" id="GO:0017119">
    <property type="term" value="C:Golgi transport complex"/>
    <property type="evidence" value="ECO:0007669"/>
    <property type="project" value="InterPro"/>
</dbReference>
<feature type="region of interest" description="Disordered" evidence="9">
    <location>
        <begin position="547"/>
        <end position="641"/>
    </location>
</feature>
<evidence type="ECO:0000256" key="7">
    <source>
        <dbReference type="ARBA" id="ARBA00023136"/>
    </source>
</evidence>
<dbReference type="SUPFAM" id="SSF74788">
    <property type="entry name" value="Cullin repeat-like"/>
    <property type="match status" value="1"/>
</dbReference>
<dbReference type="PANTHER" id="PTHR21311:SF0">
    <property type="entry name" value="CONSERVED OLIGOMERIC GOLGI COMPLEX SUBUNIT 8"/>
    <property type="match status" value="1"/>
</dbReference>
<evidence type="ECO:0000313" key="10">
    <source>
        <dbReference type="EMBL" id="CAE2271904.1"/>
    </source>
</evidence>
<evidence type="ECO:0000256" key="8">
    <source>
        <dbReference type="ARBA" id="ARBA00031347"/>
    </source>
</evidence>
<dbReference type="AlphaFoldDB" id="A0A7S4JRF9"/>
<dbReference type="GO" id="GO:0000139">
    <property type="term" value="C:Golgi membrane"/>
    <property type="evidence" value="ECO:0007669"/>
    <property type="project" value="UniProtKB-SubCell"/>
</dbReference>
<feature type="compositionally biased region" description="Basic and acidic residues" evidence="9">
    <location>
        <begin position="594"/>
        <end position="612"/>
    </location>
</feature>
<feature type="compositionally biased region" description="Basic and acidic residues" evidence="9">
    <location>
        <begin position="627"/>
        <end position="641"/>
    </location>
</feature>
<proteinExistence type="inferred from homology"/>
<evidence type="ECO:0000256" key="5">
    <source>
        <dbReference type="ARBA" id="ARBA00022927"/>
    </source>
</evidence>
<dbReference type="GO" id="GO:0006891">
    <property type="term" value="P:intra-Golgi vesicle-mediated transport"/>
    <property type="evidence" value="ECO:0007669"/>
    <property type="project" value="TreeGrafter"/>
</dbReference>
<evidence type="ECO:0000256" key="1">
    <source>
        <dbReference type="ARBA" id="ARBA00004395"/>
    </source>
</evidence>
<evidence type="ECO:0000256" key="6">
    <source>
        <dbReference type="ARBA" id="ARBA00023034"/>
    </source>
</evidence>
<keyword evidence="4" id="KW-0813">Transport</keyword>
<keyword evidence="6" id="KW-0333">Golgi apparatus</keyword>
<accession>A0A7S4JRF9</accession>
<dbReference type="InterPro" id="IPR007255">
    <property type="entry name" value="COG8"/>
</dbReference>
<name>A0A7S4JRF9_GUITH</name>
<evidence type="ECO:0000256" key="4">
    <source>
        <dbReference type="ARBA" id="ARBA00022448"/>
    </source>
</evidence>
<dbReference type="Pfam" id="PF04124">
    <property type="entry name" value="Dor1"/>
    <property type="match status" value="1"/>
</dbReference>
<reference evidence="10" key="1">
    <citation type="submission" date="2021-01" db="EMBL/GenBank/DDBJ databases">
        <authorList>
            <person name="Corre E."/>
            <person name="Pelletier E."/>
            <person name="Niang G."/>
            <person name="Scheremetjew M."/>
            <person name="Finn R."/>
            <person name="Kale V."/>
            <person name="Holt S."/>
            <person name="Cochrane G."/>
            <person name="Meng A."/>
            <person name="Brown T."/>
            <person name="Cohen L."/>
        </authorList>
    </citation>
    <scope>NUCLEOTIDE SEQUENCE</scope>
    <source>
        <strain evidence="10">CCMP 2712</strain>
    </source>
</reference>
<comment type="similarity">
    <text evidence="2">Belongs to the COG8 family.</text>
</comment>
<keyword evidence="7" id="KW-0472">Membrane</keyword>
<sequence>MADGTAQLMDMLDGSWDASSGGGGGSGKGWISRDEQERFLLSLLSLGLDRVAAEPERLANECHAVKKDTETHAVSNYSAFLQSAVCVRSVREELELSGRLLHELAADVPSLQRACEEVEEHAKAVDLLRKQTQTTWKMHAQLLEVLEVPQLMDTAVRNEYYEEALELAAFARRLRARHQENTLIESLFQAVERSENNMLYQLLQKLQSHIQLPVCLHVIGVLRRLGRHSEEDLRFIFLECRDLWLQSAFDEAEKSGPVYQSLSKITDLVRVHIFEIVTQYRAIFLDFSSSQEMEGSADGGLLYAWASRRITNFISVLNQGLPRIKECSQISSLLDKVMYCGAYLGREGLDFRSAVGEIFEMRMLEIIQLSLSNARDAYEQSLAAQKLNSMPEAVKTRYEENATGVMSPPSIFLNFIPLALLCNKLMDSLNELRECAMITCRQRATGMIVEVLCCCAEQTAANFAEIESSLSKGDRKHMVDLIKTMSGTLVPFILNCVQYLFGIREQLERMDVHSITRPLQDLIEIEEEAEREAARLLAKRQAEEEEMRKKQEEAAALARQKAEEEIAEARRRAEEAIRGTSEKNQEDKAEDAEDSKHEHHEKNGDEENRHAASTETEGVVSSDDLPAELHEADKHHSDENA</sequence>
<organism evidence="10">
    <name type="scientific">Guillardia theta</name>
    <name type="common">Cryptophyte</name>
    <name type="synonym">Cryptomonas phi</name>
    <dbReference type="NCBI Taxonomy" id="55529"/>
    <lineage>
        <taxon>Eukaryota</taxon>
        <taxon>Cryptophyceae</taxon>
        <taxon>Pyrenomonadales</taxon>
        <taxon>Geminigeraceae</taxon>
        <taxon>Guillardia</taxon>
    </lineage>
</organism>
<protein>
    <recommendedName>
        <fullName evidence="3">Conserved oligomeric Golgi complex subunit 8</fullName>
    </recommendedName>
    <alternativeName>
        <fullName evidence="8">Component of oligomeric Golgi complex 8</fullName>
    </alternativeName>
</protein>
<comment type="subcellular location">
    <subcellularLocation>
        <location evidence="1">Golgi apparatus membrane</location>
        <topology evidence="1">Peripheral membrane protein</topology>
    </subcellularLocation>
</comment>
<dbReference type="EMBL" id="HBKN01009108">
    <property type="protein sequence ID" value="CAE2271904.1"/>
    <property type="molecule type" value="Transcribed_RNA"/>
</dbReference>
<keyword evidence="5" id="KW-0653">Protein transport</keyword>
<evidence type="ECO:0000256" key="3">
    <source>
        <dbReference type="ARBA" id="ARBA00020983"/>
    </source>
</evidence>
<evidence type="ECO:0000256" key="9">
    <source>
        <dbReference type="SAM" id="MobiDB-lite"/>
    </source>
</evidence>
<dbReference type="PANTHER" id="PTHR21311">
    <property type="entry name" value="CONSERVED OLIGOMERIC GOLGI COMPLEX COMPONENT 8"/>
    <property type="match status" value="1"/>
</dbReference>
<feature type="compositionally biased region" description="Basic and acidic residues" evidence="9">
    <location>
        <begin position="560"/>
        <end position="587"/>
    </location>
</feature>
<gene>
    <name evidence="10" type="ORF">GTHE00462_LOCUS7155</name>
</gene>
<dbReference type="InterPro" id="IPR016159">
    <property type="entry name" value="Cullin_repeat-like_dom_sf"/>
</dbReference>
<evidence type="ECO:0000256" key="2">
    <source>
        <dbReference type="ARBA" id="ARBA00006419"/>
    </source>
</evidence>
<dbReference type="GO" id="GO:0015031">
    <property type="term" value="P:protein transport"/>
    <property type="evidence" value="ECO:0007669"/>
    <property type="project" value="UniProtKB-KW"/>
</dbReference>